<protein>
    <recommendedName>
        <fullName evidence="4">DUF748 domain-containing protein</fullName>
    </recommendedName>
</protein>
<keyword evidence="1" id="KW-1133">Transmembrane helix</keyword>
<dbReference type="Proteomes" id="UP000298058">
    <property type="component" value="Unassembled WGS sequence"/>
</dbReference>
<feature type="transmembrane region" description="Helical" evidence="1">
    <location>
        <begin position="12"/>
        <end position="33"/>
    </location>
</feature>
<gene>
    <name evidence="2" type="ORF">EHS15_09650</name>
</gene>
<comment type="caution">
    <text evidence="2">The sequence shown here is derived from an EMBL/GenBank/DDBJ whole genome shotgun (WGS) entry which is preliminary data.</text>
</comment>
<dbReference type="EMBL" id="RQHW01000033">
    <property type="protein sequence ID" value="TGN19272.1"/>
    <property type="molecule type" value="Genomic_DNA"/>
</dbReference>
<reference evidence="2" key="1">
    <citation type="journal article" date="2019" name="PLoS Negl. Trop. Dis.">
        <title>Revisiting the worldwide diversity of Leptospira species in the environment.</title>
        <authorList>
            <person name="Vincent A.T."/>
            <person name="Schiettekatte O."/>
            <person name="Bourhy P."/>
            <person name="Veyrier F.J."/>
            <person name="Picardeau M."/>
        </authorList>
    </citation>
    <scope>NUCLEOTIDE SEQUENCE [LARGE SCALE GENOMIC DNA]</scope>
    <source>
        <strain evidence="2">201300427</strain>
    </source>
</reference>
<evidence type="ECO:0000256" key="1">
    <source>
        <dbReference type="SAM" id="Phobius"/>
    </source>
</evidence>
<accession>A0A4R9LZS1</accession>
<organism evidence="2 3">
    <name type="scientific">Leptospira idonii</name>
    <dbReference type="NCBI Taxonomy" id="1193500"/>
    <lineage>
        <taxon>Bacteria</taxon>
        <taxon>Pseudomonadati</taxon>
        <taxon>Spirochaetota</taxon>
        <taxon>Spirochaetia</taxon>
        <taxon>Leptospirales</taxon>
        <taxon>Leptospiraceae</taxon>
        <taxon>Leptospira</taxon>
    </lineage>
</organism>
<dbReference type="OrthoDB" id="341991at2"/>
<keyword evidence="3" id="KW-1185">Reference proteome</keyword>
<dbReference type="NCBIfam" id="NF047499">
    <property type="entry name" value="LIC_11026_fam"/>
    <property type="match status" value="1"/>
</dbReference>
<evidence type="ECO:0000313" key="3">
    <source>
        <dbReference type="Proteomes" id="UP000298058"/>
    </source>
</evidence>
<keyword evidence="1" id="KW-0472">Membrane</keyword>
<keyword evidence="1" id="KW-0812">Transmembrane</keyword>
<name>A0A4R9LZS1_9LEPT</name>
<evidence type="ECO:0000313" key="2">
    <source>
        <dbReference type="EMBL" id="TGN19272.1"/>
    </source>
</evidence>
<sequence>MNRVAQKTSFRIFLGFFLLYKLFFNSFTADILIPRLVSSLTTSRLEANFSTFSLFFGIEAKSVKWVALDPSFSEETIFDAKRLAVRYNLLSLLFLKLKVSEVAIESGSLYLHEKNGVWNVLSILKPGKKEEEIPEEEGEPLTEINTYLPLAAEAHVQINGLQVKVWKESEKKMYLNVSDLNFRTDLVSNRFTSIPLSIGLLDQIDSFYLALNPERPIPIELDFLDLKWKQTLPLGILLDWNRDLNPPRFLFTTNLGSDEIHLEYKNKPVHLGVSLNQKIEYFPEKDEVKISQFLLKLMGDNWLSIEGGIYQTFQTSRNVDIKVKESAISLNPLNQTLSQLQGILPDMSLAGKMSLQGTEIAGSWDSLKLAVRLFASDLYFSSGKSKPHKVPSLDIKLGAVLDPSTEEEASAKSPIPLLKELNIENFYAVYNGIKAKLDGNLKKDEYISLQANVEDLSLSDFTSVVGGKVKANVNVQAKDFSFLPADLDVVVDGFRYSLDRSRSPASKLSLSGKAELGFSKPFGLDYIRLQTVSLEQKTLGGSKAVGLQLTGQVGLGDELQIHVAPANLNLNVPSLLLVLPLVLKEKIAPLQTILGNEPSVKAKLDASLGKQTQKFKAGVVASLPGLELNDLNLNADVSIQKGKEQKISVHTLQASAFQKTFLVNLKGNLEEREKEPNPPLGSFFGNLDAEIKLSSKERKYLLKGASFSGDISINAKVKDYDITGSLVSNSSNIHYTNNKCPGPECNLFLVEGIQAQIPLHHNLAWKKQDSLIVGDKSVFIKTYGRTASPNLTISQVVGTHPNIPDLPFEYVKKQPNSPGFTARIDYRENYATIEELKSYSLDGIVLGKNIVFNVGTGEPKNMEFRGNVQIRDIDLRQLMPPKTRDKIDDGKIKADLNITLRDLSEPIANLDLFFSVFQIGEDFGKSALNVISPQNFLMDRITDSYAVKKIDVSLSKGLVYADVFFRRSLLSLFLNLEEGKISQQRMPLLNFLKRAQSEFETYQ</sequence>
<evidence type="ECO:0008006" key="4">
    <source>
        <dbReference type="Google" id="ProtNLM"/>
    </source>
</evidence>
<proteinExistence type="predicted"/>
<dbReference type="AlphaFoldDB" id="A0A4R9LZS1"/>